<dbReference type="GO" id="GO:0005886">
    <property type="term" value="C:plasma membrane"/>
    <property type="evidence" value="ECO:0007669"/>
    <property type="project" value="TreeGrafter"/>
</dbReference>
<feature type="transmembrane region" description="Helical" evidence="5">
    <location>
        <begin position="151"/>
        <end position="174"/>
    </location>
</feature>
<dbReference type="InterPro" id="IPR020846">
    <property type="entry name" value="MFS_dom"/>
</dbReference>
<evidence type="ECO:0000313" key="8">
    <source>
        <dbReference type="Proteomes" id="UP000271705"/>
    </source>
</evidence>
<feature type="transmembrane region" description="Helical" evidence="5">
    <location>
        <begin position="180"/>
        <end position="202"/>
    </location>
</feature>
<evidence type="ECO:0000256" key="3">
    <source>
        <dbReference type="ARBA" id="ARBA00022989"/>
    </source>
</evidence>
<dbReference type="PANTHER" id="PTHR23508:SF10">
    <property type="entry name" value="CARBOXYLIC ACID TRANSPORTER PROTEIN HOMOLOG"/>
    <property type="match status" value="1"/>
</dbReference>
<feature type="transmembrane region" description="Helical" evidence="5">
    <location>
        <begin position="265"/>
        <end position="284"/>
    </location>
</feature>
<feature type="transmembrane region" description="Helical" evidence="5">
    <location>
        <begin position="64"/>
        <end position="82"/>
    </location>
</feature>
<gene>
    <name evidence="7" type="ORF">EKL94_10410</name>
</gene>
<evidence type="ECO:0000256" key="4">
    <source>
        <dbReference type="ARBA" id="ARBA00023136"/>
    </source>
</evidence>
<evidence type="ECO:0000256" key="2">
    <source>
        <dbReference type="ARBA" id="ARBA00022692"/>
    </source>
</evidence>
<dbReference type="PANTHER" id="PTHR23508">
    <property type="entry name" value="CARBOXYLIC ACID TRANSPORTER PROTEIN HOMOLOG"/>
    <property type="match status" value="1"/>
</dbReference>
<evidence type="ECO:0000313" key="7">
    <source>
        <dbReference type="EMBL" id="RTQ89196.1"/>
    </source>
</evidence>
<feature type="transmembrane region" description="Helical" evidence="5">
    <location>
        <begin position="356"/>
        <end position="378"/>
    </location>
</feature>
<dbReference type="RefSeq" id="WP_126929033.1">
    <property type="nucleotide sequence ID" value="NZ_RXLZ01000026.1"/>
</dbReference>
<name>A0A431UHL6_STEMA</name>
<protein>
    <submittedName>
        <fullName evidence="7">MFS transporter</fullName>
    </submittedName>
</protein>
<dbReference type="InterPro" id="IPR036259">
    <property type="entry name" value="MFS_trans_sf"/>
</dbReference>
<evidence type="ECO:0000259" key="6">
    <source>
        <dbReference type="PROSITE" id="PS50850"/>
    </source>
</evidence>
<feature type="transmembrane region" description="Helical" evidence="5">
    <location>
        <begin position="296"/>
        <end position="319"/>
    </location>
</feature>
<dbReference type="CDD" id="cd17365">
    <property type="entry name" value="MFS_PcaK_like"/>
    <property type="match status" value="1"/>
</dbReference>
<organism evidence="7 8">
    <name type="scientific">Stenotrophomonas maltophilia</name>
    <name type="common">Pseudomonas maltophilia</name>
    <name type="synonym">Xanthomonas maltophilia</name>
    <dbReference type="NCBI Taxonomy" id="40324"/>
    <lineage>
        <taxon>Bacteria</taxon>
        <taxon>Pseudomonadati</taxon>
        <taxon>Pseudomonadota</taxon>
        <taxon>Gammaproteobacteria</taxon>
        <taxon>Lysobacterales</taxon>
        <taxon>Lysobacteraceae</taxon>
        <taxon>Stenotrophomonas</taxon>
        <taxon>Stenotrophomonas maltophilia group</taxon>
    </lineage>
</organism>
<dbReference type="AlphaFoldDB" id="A0A431UHL6"/>
<dbReference type="EMBL" id="RXLZ01000026">
    <property type="protein sequence ID" value="RTQ89196.1"/>
    <property type="molecule type" value="Genomic_DNA"/>
</dbReference>
<evidence type="ECO:0000256" key="5">
    <source>
        <dbReference type="SAM" id="Phobius"/>
    </source>
</evidence>
<keyword evidence="4 5" id="KW-0472">Membrane</keyword>
<sequence length="457" mass="47444">MSAILYKGAVDVRAFVDAQKLSGFQWRVLGLCFLVVALDGFDTAAIGFIAPALSHDWSLSPGQLNPVLVAALGGLAVGAFACGPLADRFGRKRILMLSVLLFGGFSLASAWAGSVTELSVLRFLTGLGLGGAMPQAVTLTSEYCPQRRRSLLVTTMFCGFTLGSALGGVVSAHLLPLYGWRSVLALGGILPLLVLPALALWLPESARFLLLTPGNEARVARLLRAIAPLPAGWTGGFVDASDPVSAVGADRSPLRRLIAPELRQGTLLLWGAFFMSLLIIYLLTNWLPTLIKGTGLSLSQAALLTALFQVGGTLGSILLGAAMDRVNPYRVLALAYLAGALCIGAIARYYTDFWLLGAFVAGVGFCISGSQVGANALAASFYPTASRATGVSWALGAGRIGSIVGSLSGGAMLGLGWGMHGIFSLLMIPAALAALLIFCMGRRYRPGAAPPAAAPGH</sequence>
<feature type="transmembrane region" description="Helical" evidence="5">
    <location>
        <begin position="390"/>
        <end position="411"/>
    </location>
</feature>
<dbReference type="GO" id="GO:0046943">
    <property type="term" value="F:carboxylic acid transmembrane transporter activity"/>
    <property type="evidence" value="ECO:0007669"/>
    <property type="project" value="TreeGrafter"/>
</dbReference>
<feature type="transmembrane region" description="Helical" evidence="5">
    <location>
        <begin position="28"/>
        <end position="52"/>
    </location>
</feature>
<dbReference type="Gene3D" id="1.20.1250.20">
    <property type="entry name" value="MFS general substrate transporter like domains"/>
    <property type="match status" value="1"/>
</dbReference>
<dbReference type="PROSITE" id="PS50850">
    <property type="entry name" value="MFS"/>
    <property type="match status" value="1"/>
</dbReference>
<feature type="transmembrane region" description="Helical" evidence="5">
    <location>
        <begin position="94"/>
        <end position="114"/>
    </location>
</feature>
<accession>A0A431UHL6</accession>
<dbReference type="Proteomes" id="UP000271705">
    <property type="component" value="Unassembled WGS sequence"/>
</dbReference>
<keyword evidence="2 5" id="KW-0812">Transmembrane</keyword>
<feature type="transmembrane region" description="Helical" evidence="5">
    <location>
        <begin position="120"/>
        <end position="139"/>
    </location>
</feature>
<comment type="caution">
    <text evidence="7">The sequence shown here is derived from an EMBL/GenBank/DDBJ whole genome shotgun (WGS) entry which is preliminary data.</text>
</comment>
<feature type="domain" description="Major facilitator superfamily (MFS) profile" evidence="6">
    <location>
        <begin position="28"/>
        <end position="445"/>
    </location>
</feature>
<feature type="transmembrane region" description="Helical" evidence="5">
    <location>
        <begin position="331"/>
        <end position="350"/>
    </location>
</feature>
<dbReference type="SUPFAM" id="SSF103473">
    <property type="entry name" value="MFS general substrate transporter"/>
    <property type="match status" value="1"/>
</dbReference>
<dbReference type="Pfam" id="PF07690">
    <property type="entry name" value="MFS_1"/>
    <property type="match status" value="1"/>
</dbReference>
<keyword evidence="3 5" id="KW-1133">Transmembrane helix</keyword>
<comment type="subcellular location">
    <subcellularLocation>
        <location evidence="1">Membrane</location>
        <topology evidence="1">Multi-pass membrane protein</topology>
    </subcellularLocation>
</comment>
<evidence type="ECO:0000256" key="1">
    <source>
        <dbReference type="ARBA" id="ARBA00004141"/>
    </source>
</evidence>
<dbReference type="InterPro" id="IPR005829">
    <property type="entry name" value="Sugar_transporter_CS"/>
</dbReference>
<reference evidence="7 8" key="1">
    <citation type="submission" date="2018-12" db="EMBL/GenBank/DDBJ databases">
        <authorList>
            <person name="Kartti S."/>
            <person name="Manni A."/>
            <person name="Chemao El Fihri M.W."/>
            <person name="Laamarti M."/>
            <person name="Temsamani L."/>
            <person name="El Jamali J.E."/>
            <person name="Ouadghiri M."/>
            <person name="Ibrahimi A."/>
            <person name="Filati-Maltouf A."/>
        </authorList>
    </citation>
    <scope>NUCLEOTIDE SEQUENCE [LARGE SCALE GENOMIC DNA]</scope>
    <source>
        <strain evidence="7 8">MDMC339</strain>
    </source>
</reference>
<dbReference type="PROSITE" id="PS00217">
    <property type="entry name" value="SUGAR_TRANSPORT_2"/>
    <property type="match status" value="1"/>
</dbReference>
<dbReference type="InterPro" id="IPR011701">
    <property type="entry name" value="MFS"/>
</dbReference>
<feature type="transmembrane region" description="Helical" evidence="5">
    <location>
        <begin position="417"/>
        <end position="438"/>
    </location>
</feature>
<proteinExistence type="predicted"/>